<name>A0A2P2QKE3_RHIMU</name>
<reference evidence="1" key="1">
    <citation type="submission" date="2018-02" db="EMBL/GenBank/DDBJ databases">
        <title>Rhizophora mucronata_Transcriptome.</title>
        <authorList>
            <person name="Meera S.P."/>
            <person name="Sreeshan A."/>
            <person name="Augustine A."/>
        </authorList>
    </citation>
    <scope>NUCLEOTIDE SEQUENCE</scope>
    <source>
        <tissue evidence="1">Leaf</tissue>
    </source>
</reference>
<sequence>MDSTVTDSCFSCCQNGSSGRLSVNIINTNKCMFSELSTTHTL</sequence>
<accession>A0A2P2QKE3</accession>
<organism evidence="1">
    <name type="scientific">Rhizophora mucronata</name>
    <name type="common">Asiatic mangrove</name>
    <dbReference type="NCBI Taxonomy" id="61149"/>
    <lineage>
        <taxon>Eukaryota</taxon>
        <taxon>Viridiplantae</taxon>
        <taxon>Streptophyta</taxon>
        <taxon>Embryophyta</taxon>
        <taxon>Tracheophyta</taxon>
        <taxon>Spermatophyta</taxon>
        <taxon>Magnoliopsida</taxon>
        <taxon>eudicotyledons</taxon>
        <taxon>Gunneridae</taxon>
        <taxon>Pentapetalae</taxon>
        <taxon>rosids</taxon>
        <taxon>fabids</taxon>
        <taxon>Malpighiales</taxon>
        <taxon>Rhizophoraceae</taxon>
        <taxon>Rhizophora</taxon>
    </lineage>
</organism>
<dbReference type="EMBL" id="GGEC01086967">
    <property type="protein sequence ID" value="MBX67451.1"/>
    <property type="molecule type" value="Transcribed_RNA"/>
</dbReference>
<protein>
    <submittedName>
        <fullName evidence="1">Uncharacterized protein</fullName>
    </submittedName>
</protein>
<proteinExistence type="predicted"/>
<evidence type="ECO:0000313" key="1">
    <source>
        <dbReference type="EMBL" id="MBX67451.1"/>
    </source>
</evidence>
<dbReference type="AlphaFoldDB" id="A0A2P2QKE3"/>